<feature type="domain" description="MABP" evidence="9">
    <location>
        <begin position="18"/>
        <end position="162"/>
    </location>
</feature>
<dbReference type="AlphaFoldDB" id="A0A2M4CJ88"/>
<dbReference type="GO" id="GO:0019075">
    <property type="term" value="P:virus maturation"/>
    <property type="evidence" value="ECO:0007669"/>
    <property type="project" value="TreeGrafter"/>
</dbReference>
<accession>A0A2M4CJ88</accession>
<comment type="subcellular location">
    <subcellularLocation>
        <location evidence="2">Endosome membrane</location>
        <topology evidence="2">Peripheral membrane protein</topology>
    </subcellularLocation>
    <subcellularLocation>
        <location evidence="1">Late endosome membrane</location>
    </subcellularLocation>
</comment>
<evidence type="ECO:0000256" key="3">
    <source>
        <dbReference type="ARBA" id="ARBA00010432"/>
    </source>
</evidence>
<evidence type="ECO:0000256" key="2">
    <source>
        <dbReference type="ARBA" id="ARBA00004481"/>
    </source>
</evidence>
<sequence>MLGQNNILNTVICCLPDNRPITSLQLIEDLQRVPENFQVINKTYDQDADADLWREKTLISKRTTRYLCQSKTEGLPDYVVSKVKVINEKESVPEGFSQLTRTSDTEQKAWRKKQLVYQLTKIGSTVQCITDILLCSRFRNAPQGFTMAGEINGIVICFKLSNASRTPLPTNSGAGVVKVQQGVAKTKIIATQLDRDYVQLLSTYRMPQVANNKTQIYSYSTFKMHAEVDGVPFILNPCLREYGSIKNLGMQMAALEYNFDLERNVLRTTKTLA</sequence>
<dbReference type="InterPro" id="IPR040335">
    <property type="entry name" value="MVB12A"/>
</dbReference>
<keyword evidence="7" id="KW-0472">Membrane</keyword>
<evidence type="ECO:0000256" key="7">
    <source>
        <dbReference type="ARBA" id="ARBA00023136"/>
    </source>
</evidence>
<evidence type="ECO:0000256" key="1">
    <source>
        <dbReference type="ARBA" id="ARBA00004414"/>
    </source>
</evidence>
<proteinExistence type="inferred from homology"/>
<evidence type="ECO:0000256" key="4">
    <source>
        <dbReference type="ARBA" id="ARBA00022448"/>
    </source>
</evidence>
<dbReference type="GO" id="GO:0032510">
    <property type="term" value="P:endosome to lysosome transport via multivesicular body sorting pathway"/>
    <property type="evidence" value="ECO:0007669"/>
    <property type="project" value="TreeGrafter"/>
</dbReference>
<organism evidence="10">
    <name type="scientific">Anopheles darlingi</name>
    <name type="common">Mosquito</name>
    <dbReference type="NCBI Taxonomy" id="43151"/>
    <lineage>
        <taxon>Eukaryota</taxon>
        <taxon>Metazoa</taxon>
        <taxon>Ecdysozoa</taxon>
        <taxon>Arthropoda</taxon>
        <taxon>Hexapoda</taxon>
        <taxon>Insecta</taxon>
        <taxon>Pterygota</taxon>
        <taxon>Neoptera</taxon>
        <taxon>Endopterygota</taxon>
        <taxon>Diptera</taxon>
        <taxon>Nematocera</taxon>
        <taxon>Culicoidea</taxon>
        <taxon>Culicidae</taxon>
        <taxon>Anophelinae</taxon>
        <taxon>Anopheles</taxon>
    </lineage>
</organism>
<dbReference type="GO" id="GO:0015031">
    <property type="term" value="P:protein transport"/>
    <property type="evidence" value="ECO:0007669"/>
    <property type="project" value="UniProtKB-KW"/>
</dbReference>
<evidence type="ECO:0000313" key="10">
    <source>
        <dbReference type="EMBL" id="MBW65309.1"/>
    </source>
</evidence>
<keyword evidence="6" id="KW-0653">Protein transport</keyword>
<dbReference type="VEuPathDB" id="VectorBase:ADAR2_010555"/>
<dbReference type="GO" id="GO:0005829">
    <property type="term" value="C:cytosol"/>
    <property type="evidence" value="ECO:0007669"/>
    <property type="project" value="TreeGrafter"/>
</dbReference>
<dbReference type="Gene3D" id="2.100.10.50">
    <property type="match status" value="1"/>
</dbReference>
<evidence type="ECO:0000256" key="8">
    <source>
        <dbReference type="ARBA" id="ARBA00053101"/>
    </source>
</evidence>
<dbReference type="GO" id="GO:0000813">
    <property type="term" value="C:ESCRT I complex"/>
    <property type="evidence" value="ECO:0007669"/>
    <property type="project" value="InterPro"/>
</dbReference>
<dbReference type="GO" id="GO:0032801">
    <property type="term" value="P:receptor catabolic process"/>
    <property type="evidence" value="ECO:0007669"/>
    <property type="project" value="TreeGrafter"/>
</dbReference>
<dbReference type="PANTHER" id="PTHR31612">
    <property type="entry name" value="MULTIVESICULAR BODY SUBUNIT 12A"/>
    <property type="match status" value="1"/>
</dbReference>
<comment type="similarity">
    <text evidence="3">Belongs to the MVB12 family.</text>
</comment>
<name>A0A2M4CJ88_ANODA</name>
<dbReference type="Pfam" id="PF10240">
    <property type="entry name" value="DUF2464"/>
    <property type="match status" value="1"/>
</dbReference>
<dbReference type="InterPro" id="IPR018798">
    <property type="entry name" value="MVB12A/B"/>
</dbReference>
<keyword evidence="5" id="KW-0967">Endosome</keyword>
<dbReference type="PANTHER" id="PTHR31612:SF2">
    <property type="entry name" value="MULTIVESICULAR BODY SUBUNIT 12A"/>
    <property type="match status" value="1"/>
</dbReference>
<dbReference type="EMBL" id="GGFL01001131">
    <property type="protein sequence ID" value="MBW65309.1"/>
    <property type="molecule type" value="Transcribed_RNA"/>
</dbReference>
<dbReference type="FunFam" id="2.100.10.50:FF:000002">
    <property type="entry name" value="Multivesicular body subunit 12B"/>
    <property type="match status" value="1"/>
</dbReference>
<evidence type="ECO:0000256" key="5">
    <source>
        <dbReference type="ARBA" id="ARBA00022753"/>
    </source>
</evidence>
<dbReference type="PROSITE" id="PS51498">
    <property type="entry name" value="MABP"/>
    <property type="match status" value="1"/>
</dbReference>
<protein>
    <recommendedName>
        <fullName evidence="9">MABP domain-containing protein</fullName>
    </recommendedName>
</protein>
<keyword evidence="4" id="KW-0813">Transport</keyword>
<comment type="function">
    <text evidence="8">Component of the ESCRT-I complex, a regulator of vesicular trafficking process. Required for the sorting of endocytic ubiquitinated cargos into multivesicular bodies.</text>
</comment>
<dbReference type="GO" id="GO:0046755">
    <property type="term" value="P:viral budding"/>
    <property type="evidence" value="ECO:0007669"/>
    <property type="project" value="TreeGrafter"/>
</dbReference>
<dbReference type="GO" id="GO:0042058">
    <property type="term" value="P:regulation of epidermal growth factor receptor signaling pathway"/>
    <property type="evidence" value="ECO:0007669"/>
    <property type="project" value="TreeGrafter"/>
</dbReference>
<evidence type="ECO:0000256" key="6">
    <source>
        <dbReference type="ARBA" id="ARBA00022927"/>
    </source>
</evidence>
<dbReference type="InterPro" id="IPR023341">
    <property type="entry name" value="MABP"/>
</dbReference>
<reference evidence="10" key="1">
    <citation type="submission" date="2018-01" db="EMBL/GenBank/DDBJ databases">
        <title>An insight into the sialome of Amazonian anophelines.</title>
        <authorList>
            <person name="Ribeiro J.M."/>
            <person name="Scarpassa V."/>
            <person name="Calvo E."/>
        </authorList>
    </citation>
    <scope>NUCLEOTIDE SEQUENCE</scope>
</reference>
<dbReference type="GO" id="GO:0031902">
    <property type="term" value="C:late endosome membrane"/>
    <property type="evidence" value="ECO:0007669"/>
    <property type="project" value="UniProtKB-SubCell"/>
</dbReference>
<evidence type="ECO:0000259" key="9">
    <source>
        <dbReference type="PROSITE" id="PS51498"/>
    </source>
</evidence>